<keyword evidence="4" id="KW-0799">Topoisomerase</keyword>
<dbReference type="CDD" id="cd03363">
    <property type="entry name" value="TOPRIM_TopoIA_TopoI"/>
    <property type="match status" value="1"/>
</dbReference>
<evidence type="ECO:0000256" key="6">
    <source>
        <dbReference type="ARBA" id="ARBA00023235"/>
    </source>
</evidence>
<accession>A0AAE0BU43</accession>
<evidence type="ECO:0000313" key="9">
    <source>
        <dbReference type="EMBL" id="KAK3242878.1"/>
    </source>
</evidence>
<keyword evidence="10" id="KW-1185">Reference proteome</keyword>
<dbReference type="Gene3D" id="1.10.290.10">
    <property type="entry name" value="Topoisomerase I, domain 4"/>
    <property type="match status" value="1"/>
</dbReference>
<dbReference type="InterPro" id="IPR034149">
    <property type="entry name" value="TOPRIM_TopoI"/>
</dbReference>
<proteinExistence type="inferred from homology"/>
<dbReference type="PROSITE" id="PS50880">
    <property type="entry name" value="TOPRIM"/>
    <property type="match status" value="1"/>
</dbReference>
<feature type="domain" description="Topo IA-type catalytic" evidence="8">
    <location>
        <begin position="169"/>
        <end position="573"/>
    </location>
</feature>
<dbReference type="AlphaFoldDB" id="A0AAE0BU43"/>
<dbReference type="Gene3D" id="1.10.460.10">
    <property type="entry name" value="Topoisomerase I, domain 2"/>
    <property type="match status" value="1"/>
</dbReference>
<name>A0AAE0BU43_9CHLO</name>
<evidence type="ECO:0000259" key="8">
    <source>
        <dbReference type="PROSITE" id="PS52039"/>
    </source>
</evidence>
<gene>
    <name evidence="9" type="ORF">CYMTET_47454</name>
</gene>
<organism evidence="9 10">
    <name type="scientific">Cymbomonas tetramitiformis</name>
    <dbReference type="NCBI Taxonomy" id="36881"/>
    <lineage>
        <taxon>Eukaryota</taxon>
        <taxon>Viridiplantae</taxon>
        <taxon>Chlorophyta</taxon>
        <taxon>Pyramimonadophyceae</taxon>
        <taxon>Pyramimonadales</taxon>
        <taxon>Pyramimonadaceae</taxon>
        <taxon>Cymbomonas</taxon>
    </lineage>
</organism>
<keyword evidence="6" id="KW-0413">Isomerase</keyword>
<dbReference type="EC" id="5.6.2.1" evidence="3"/>
<dbReference type="InterPro" id="IPR000380">
    <property type="entry name" value="Topo_IA"/>
</dbReference>
<dbReference type="SMART" id="SM00437">
    <property type="entry name" value="TOP1Ac"/>
    <property type="match status" value="1"/>
</dbReference>
<dbReference type="InterPro" id="IPR013497">
    <property type="entry name" value="Topo_IA_cen"/>
</dbReference>
<evidence type="ECO:0000256" key="4">
    <source>
        <dbReference type="ARBA" id="ARBA00023029"/>
    </source>
</evidence>
<sequence>MLRLFRSSGGFRNACRTRLVRPQCPLTSRVALLTTSASRNLVVVESPSKAKTIEKYLGEGFTVLASYGHVRDLVAKAGSVRTEDDFSMLWEVSPSHEKQLQAILDALSGCSKLILATDPDREGEAISWHVRETLTERQVLAGVHVERVTFSEITKGAVLEAMANPREISQPLVEAYLARRALDYLVGFTLSPLLWRKLPGAKSAGRVQSVVLRMLCERESQVEAFVSQEFWTVDAELHDELGVHFNARLTHLDGEKLDKFALGSEVTALDAAGKVAMAELHISSVSTTQTKRQPAPPFTTSTMQQEAAKRLGFGTSRTMSVAQRLYEGVDPEQGGLITYMRTDGVQMSADAVEAVRCEARRRFGEAHVPPAARFYKTRAKNAQEAHEAVRPTDVTLSPERAAALLTADQLKLYTLVWQRAVASQMENALIDKVKVEVCDPSADTKLSATGSTMRFKGWMAAYDIKVPDAGVPAGEEADGNMEVEDESPNGEAQEDAMKQELLAALKEGARVEVDNTLPVQHWTKPPPRYTEAAIVKAMEEQGIGRPSTYAPMLRESHVIALVQPQTSLCRNLT</sequence>
<dbReference type="InterPro" id="IPR003601">
    <property type="entry name" value="Topo_IA_2"/>
</dbReference>
<dbReference type="InterPro" id="IPR013824">
    <property type="entry name" value="Topo_IA_cen_sub1"/>
</dbReference>
<dbReference type="InterPro" id="IPR006171">
    <property type="entry name" value="TOPRIM_dom"/>
</dbReference>
<dbReference type="InterPro" id="IPR013826">
    <property type="entry name" value="Topo_IA_cen_sub3"/>
</dbReference>
<evidence type="ECO:0000256" key="5">
    <source>
        <dbReference type="ARBA" id="ARBA00023125"/>
    </source>
</evidence>
<dbReference type="Pfam" id="PF01751">
    <property type="entry name" value="Toprim"/>
    <property type="match status" value="1"/>
</dbReference>
<dbReference type="InterPro" id="IPR023406">
    <property type="entry name" value="Topo_IA_AS"/>
</dbReference>
<dbReference type="SUPFAM" id="SSF56712">
    <property type="entry name" value="Prokaryotic type I DNA topoisomerase"/>
    <property type="match status" value="1"/>
</dbReference>
<evidence type="ECO:0000256" key="2">
    <source>
        <dbReference type="ARBA" id="ARBA00009446"/>
    </source>
</evidence>
<dbReference type="SMART" id="SM00493">
    <property type="entry name" value="TOPRIM"/>
    <property type="match status" value="1"/>
</dbReference>
<dbReference type="InterPro" id="IPR003602">
    <property type="entry name" value="Topo_IA_DNA-bd_dom"/>
</dbReference>
<dbReference type="GO" id="GO:0003917">
    <property type="term" value="F:DNA topoisomerase type I (single strand cut, ATP-independent) activity"/>
    <property type="evidence" value="ECO:0007669"/>
    <property type="project" value="UniProtKB-EC"/>
</dbReference>
<comment type="caution">
    <text evidence="9">The sequence shown here is derived from an EMBL/GenBank/DDBJ whole genome shotgun (WGS) entry which is preliminary data.</text>
</comment>
<dbReference type="GO" id="GO:0003677">
    <property type="term" value="F:DNA binding"/>
    <property type="evidence" value="ECO:0007669"/>
    <property type="project" value="UniProtKB-KW"/>
</dbReference>
<dbReference type="InterPro" id="IPR023405">
    <property type="entry name" value="Topo_IA_core_domain"/>
</dbReference>
<dbReference type="EMBL" id="LGRX02033109">
    <property type="protein sequence ID" value="KAK3242878.1"/>
    <property type="molecule type" value="Genomic_DNA"/>
</dbReference>
<dbReference type="CDD" id="cd00186">
    <property type="entry name" value="TOP1Ac"/>
    <property type="match status" value="1"/>
</dbReference>
<dbReference type="NCBIfam" id="TIGR01051">
    <property type="entry name" value="topA_bact"/>
    <property type="match status" value="1"/>
</dbReference>
<comment type="catalytic activity">
    <reaction evidence="1">
        <text>ATP-independent breakage of single-stranded DNA, followed by passage and rejoining.</text>
        <dbReference type="EC" id="5.6.2.1"/>
    </reaction>
</comment>
<dbReference type="InterPro" id="IPR005733">
    <property type="entry name" value="TopoI_bac-type"/>
</dbReference>
<reference evidence="9 10" key="1">
    <citation type="journal article" date="2015" name="Genome Biol. Evol.">
        <title>Comparative Genomics of a Bacterivorous Green Alga Reveals Evolutionary Causalities and Consequences of Phago-Mixotrophic Mode of Nutrition.</title>
        <authorList>
            <person name="Burns J.A."/>
            <person name="Paasch A."/>
            <person name="Narechania A."/>
            <person name="Kim E."/>
        </authorList>
    </citation>
    <scope>NUCLEOTIDE SEQUENCE [LARGE SCALE GENOMIC DNA]</scope>
    <source>
        <strain evidence="9 10">PLY_AMNH</strain>
    </source>
</reference>
<dbReference type="Gene3D" id="3.40.50.140">
    <property type="match status" value="1"/>
</dbReference>
<dbReference type="Gene3D" id="2.70.20.10">
    <property type="entry name" value="Topoisomerase I, domain 3"/>
    <property type="match status" value="1"/>
</dbReference>
<dbReference type="SMART" id="SM00436">
    <property type="entry name" value="TOP1Bc"/>
    <property type="match status" value="1"/>
</dbReference>
<dbReference type="PROSITE" id="PS00396">
    <property type="entry name" value="TOPO_IA_1"/>
    <property type="match status" value="1"/>
</dbReference>
<dbReference type="Proteomes" id="UP001190700">
    <property type="component" value="Unassembled WGS sequence"/>
</dbReference>
<evidence type="ECO:0000259" key="7">
    <source>
        <dbReference type="PROSITE" id="PS50880"/>
    </source>
</evidence>
<comment type="similarity">
    <text evidence="2">Belongs to the type IA topoisomerase family.</text>
</comment>
<dbReference type="PROSITE" id="PS52039">
    <property type="entry name" value="TOPO_IA_2"/>
    <property type="match status" value="1"/>
</dbReference>
<dbReference type="PRINTS" id="PR00417">
    <property type="entry name" value="PRTPISMRASEI"/>
</dbReference>
<dbReference type="PANTHER" id="PTHR42785">
    <property type="entry name" value="DNA TOPOISOMERASE, TYPE IA, CORE"/>
    <property type="match status" value="1"/>
</dbReference>
<dbReference type="GO" id="GO:0006265">
    <property type="term" value="P:DNA topological change"/>
    <property type="evidence" value="ECO:0007669"/>
    <property type="project" value="InterPro"/>
</dbReference>
<dbReference type="InterPro" id="IPR013825">
    <property type="entry name" value="Topo_IA_cen_sub2"/>
</dbReference>
<evidence type="ECO:0000256" key="1">
    <source>
        <dbReference type="ARBA" id="ARBA00000213"/>
    </source>
</evidence>
<feature type="domain" description="Toprim" evidence="7">
    <location>
        <begin position="39"/>
        <end position="153"/>
    </location>
</feature>
<dbReference type="Pfam" id="PF01131">
    <property type="entry name" value="Topoisom_bac"/>
    <property type="match status" value="1"/>
</dbReference>
<dbReference type="PANTHER" id="PTHR42785:SF1">
    <property type="entry name" value="DNA TOPOISOMERASE"/>
    <property type="match status" value="1"/>
</dbReference>
<protein>
    <recommendedName>
        <fullName evidence="3">DNA topoisomerase</fullName>
        <ecNumber evidence="3">5.6.2.1</ecNumber>
    </recommendedName>
</protein>
<evidence type="ECO:0000256" key="3">
    <source>
        <dbReference type="ARBA" id="ARBA00012891"/>
    </source>
</evidence>
<evidence type="ECO:0000313" key="10">
    <source>
        <dbReference type="Proteomes" id="UP001190700"/>
    </source>
</evidence>
<keyword evidence="5" id="KW-0238">DNA-binding</keyword>